<sequence length="546" mass="62225">MAESTEFNHDQLGHILADHLVAVPEFQRAYSWEQVNVQEYLLDLERAREKKSAHFMGTLVFAKADDDSGRRKIVDGQQRLATTAVLFIAIRDRLQALRKENLAENTTKKYLRRFSIREEGDVDSLILSPADQDAYDAILEGQPERISATNKIRVCYEECHAHLEKLAPTSRQYKKLIDVIDQLDKDVQVLIAVASNLPEAYVIFETLNDRGADLTTADLLKNYLFSEAKQSEFAYVQHGWNSLETSLGSKPDDMVRFVRHEYMSRHGRVTRRKLYRALQDDLQENPGAKRYIQRMKASQQIYLALRDPEHEYWKNSRVDVRDALMAYRRFGFESSYPLLLSAFREWEKPKATQLLLKIAKWSVRAQFVGRLGGETAEEAFASAAAAVASGSAKNQTDVRARLARLIPTDAEFTNAFKSSGKLKLDRAKYLLAMLEKAADAKAQRPERALDWTSRTVTIEHVLSQSTAHGDDSLQVKIDEIGNLALLERRLNHQLGSKPFSDKCEVYAESDFQLTRELATRDAWSTEEVSSRTAELAELACFAWPAR</sequence>
<evidence type="ECO:0000313" key="4">
    <source>
        <dbReference type="Proteomes" id="UP000680132"/>
    </source>
</evidence>
<dbReference type="RefSeq" id="WP_208500352.1">
    <property type="nucleotide sequence ID" value="NZ_JAGFOA010000001.1"/>
</dbReference>
<organism evidence="3 4">
    <name type="scientific">Microbacterium stercoris</name>
    <dbReference type="NCBI Taxonomy" id="2820289"/>
    <lineage>
        <taxon>Bacteria</taxon>
        <taxon>Bacillati</taxon>
        <taxon>Actinomycetota</taxon>
        <taxon>Actinomycetes</taxon>
        <taxon>Micrococcales</taxon>
        <taxon>Microbacteriaceae</taxon>
        <taxon>Microbacterium</taxon>
    </lineage>
</organism>
<accession>A0A939QJ82</accession>
<reference evidence="3" key="1">
    <citation type="submission" date="2021-03" db="EMBL/GenBank/DDBJ databases">
        <title>Microbacterium sp. nov., a novel actinobacterium isolated from cow dung.</title>
        <authorList>
            <person name="Zhang L."/>
        </authorList>
    </citation>
    <scope>NUCLEOTIDE SEQUENCE</scope>
    <source>
        <strain evidence="3">NEAU-LLB</strain>
    </source>
</reference>
<feature type="domain" description="GmrSD restriction endonucleases N-terminal" evidence="1">
    <location>
        <begin position="17"/>
        <end position="225"/>
    </location>
</feature>
<name>A0A939QJ82_9MICO</name>
<proteinExistence type="predicted"/>
<evidence type="ECO:0000313" key="3">
    <source>
        <dbReference type="EMBL" id="MBO3662682.1"/>
    </source>
</evidence>
<dbReference type="InterPro" id="IPR004919">
    <property type="entry name" value="GmrSD_N"/>
</dbReference>
<keyword evidence="4" id="KW-1185">Reference proteome</keyword>
<dbReference type="PANTHER" id="PTHR35149:SF2">
    <property type="entry name" value="DUF262 DOMAIN-CONTAINING PROTEIN"/>
    <property type="match status" value="1"/>
</dbReference>
<gene>
    <name evidence="3" type="ORF">J5V96_04055</name>
</gene>
<protein>
    <submittedName>
        <fullName evidence="3">DUF262 domain-containing protein</fullName>
    </submittedName>
</protein>
<dbReference type="AlphaFoldDB" id="A0A939QJ82"/>
<comment type="caution">
    <text evidence="3">The sequence shown here is derived from an EMBL/GenBank/DDBJ whole genome shotgun (WGS) entry which is preliminary data.</text>
</comment>
<dbReference type="PANTHER" id="PTHR35149">
    <property type="entry name" value="SLL5132 PROTEIN"/>
    <property type="match status" value="1"/>
</dbReference>
<dbReference type="Pfam" id="PF07510">
    <property type="entry name" value="GmrSD_C"/>
    <property type="match status" value="1"/>
</dbReference>
<dbReference type="Proteomes" id="UP000680132">
    <property type="component" value="Unassembled WGS sequence"/>
</dbReference>
<dbReference type="InterPro" id="IPR011089">
    <property type="entry name" value="GmrSD_C"/>
</dbReference>
<dbReference type="Pfam" id="PF03235">
    <property type="entry name" value="GmrSD_N"/>
    <property type="match status" value="1"/>
</dbReference>
<dbReference type="EMBL" id="JAGFOA010000001">
    <property type="protein sequence ID" value="MBO3662682.1"/>
    <property type="molecule type" value="Genomic_DNA"/>
</dbReference>
<evidence type="ECO:0000259" key="1">
    <source>
        <dbReference type="Pfam" id="PF03235"/>
    </source>
</evidence>
<evidence type="ECO:0000259" key="2">
    <source>
        <dbReference type="Pfam" id="PF07510"/>
    </source>
</evidence>
<feature type="domain" description="GmrSD restriction endonucleases C-terminal" evidence="2">
    <location>
        <begin position="407"/>
        <end position="537"/>
    </location>
</feature>